<dbReference type="Proteomes" id="UP001500618">
    <property type="component" value="Unassembled WGS sequence"/>
</dbReference>
<evidence type="ECO:0000313" key="1">
    <source>
        <dbReference type="EMBL" id="GAA1702579.1"/>
    </source>
</evidence>
<proteinExistence type="predicted"/>
<sequence length="145" mass="15299">MVCPRAVRGLGGLSVENTTGRLKVVTSTAPEPEPDPALAAVIDSVVASLTAGIDDEALAKVPPGEWAELMAAYRTAINGAAQLRAAFADHGLDHAIVECFPYVRPGSGVPSVWMTIVNQARCVELDWTFDHHGPAHRLWAPPPAA</sequence>
<dbReference type="EMBL" id="BAAANY010000025">
    <property type="protein sequence ID" value="GAA1702579.1"/>
    <property type="molecule type" value="Genomic_DNA"/>
</dbReference>
<organism evidence="1 2">
    <name type="scientific">Fodinicola feengrottensis</name>
    <dbReference type="NCBI Taxonomy" id="435914"/>
    <lineage>
        <taxon>Bacteria</taxon>
        <taxon>Bacillati</taxon>
        <taxon>Actinomycetota</taxon>
        <taxon>Actinomycetes</taxon>
        <taxon>Mycobacteriales</taxon>
        <taxon>Fodinicola</taxon>
    </lineage>
</organism>
<accession>A0ABP4UBV8</accession>
<keyword evidence="2" id="KW-1185">Reference proteome</keyword>
<comment type="caution">
    <text evidence="1">The sequence shown here is derived from an EMBL/GenBank/DDBJ whole genome shotgun (WGS) entry which is preliminary data.</text>
</comment>
<gene>
    <name evidence="1" type="ORF">GCM10009765_60030</name>
</gene>
<protein>
    <submittedName>
        <fullName evidence="1">Uncharacterized protein</fullName>
    </submittedName>
</protein>
<name>A0ABP4UBV8_9ACTN</name>
<evidence type="ECO:0000313" key="2">
    <source>
        <dbReference type="Proteomes" id="UP001500618"/>
    </source>
</evidence>
<reference evidence="2" key="1">
    <citation type="journal article" date="2019" name="Int. J. Syst. Evol. Microbiol.">
        <title>The Global Catalogue of Microorganisms (GCM) 10K type strain sequencing project: providing services to taxonomists for standard genome sequencing and annotation.</title>
        <authorList>
            <consortium name="The Broad Institute Genomics Platform"/>
            <consortium name="The Broad Institute Genome Sequencing Center for Infectious Disease"/>
            <person name="Wu L."/>
            <person name="Ma J."/>
        </authorList>
    </citation>
    <scope>NUCLEOTIDE SEQUENCE [LARGE SCALE GENOMIC DNA]</scope>
    <source>
        <strain evidence="2">JCM 14718</strain>
    </source>
</reference>